<dbReference type="RefSeq" id="WP_084025193.1">
    <property type="nucleotide sequence ID" value="NZ_LQPE01000097.1"/>
</dbReference>
<dbReference type="EMBL" id="LQPE01000097">
    <property type="protein sequence ID" value="ORW04863.1"/>
    <property type="molecule type" value="Genomic_DNA"/>
</dbReference>
<dbReference type="InterPro" id="IPR000073">
    <property type="entry name" value="AB_hydrolase_1"/>
</dbReference>
<name>A0A1X1Y157_9MYCO</name>
<feature type="domain" description="AB hydrolase-1" evidence="1">
    <location>
        <begin position="31"/>
        <end position="285"/>
    </location>
</feature>
<dbReference type="InterPro" id="IPR050471">
    <property type="entry name" value="AB_hydrolase"/>
</dbReference>
<keyword evidence="3" id="KW-1185">Reference proteome</keyword>
<protein>
    <recommendedName>
        <fullName evidence="1">AB hydrolase-1 domain-containing protein</fullName>
    </recommendedName>
</protein>
<dbReference type="Gene3D" id="3.40.50.1820">
    <property type="entry name" value="alpha/beta hydrolase"/>
    <property type="match status" value="1"/>
</dbReference>
<accession>A0A1X1Y157</accession>
<dbReference type="SUPFAM" id="SSF53474">
    <property type="entry name" value="alpha/beta-Hydrolases"/>
    <property type="match status" value="1"/>
</dbReference>
<comment type="caution">
    <text evidence="2">The sequence shown here is derived from an EMBL/GenBank/DDBJ whole genome shotgun (WGS) entry which is preliminary data.</text>
</comment>
<dbReference type="PANTHER" id="PTHR43433:SF1">
    <property type="entry name" value="BLL5160 PROTEIN"/>
    <property type="match status" value="1"/>
</dbReference>
<sequence length="304" mass="31726">MGAAKQRIVHANDGTAIAVREVGHDDALVKIVFSHGFCLNMNAWAPQQRHLVRDLGDDVKLVFYDHRGHGASAAANPATYTLPTLAGDLNSVVTETTSPRGRTVLVGHSMGGMTILAFAARYPQTLQRVGGVGLISTVAAGLDTCGIGRALRTPAIPLLHLAASCAPTVAGHAWRVARRSVAPLIGIPVANCPAALANQRCARMITETSIVTITALLSAFRCHDETAGLAALAALPALVACGDADHITPMCHSVRIAQALPHAEVLCVPGAGHMLELERPRLISDAIGRLVEAARGRQLAMVGS</sequence>
<evidence type="ECO:0000259" key="1">
    <source>
        <dbReference type="Pfam" id="PF12697"/>
    </source>
</evidence>
<dbReference type="PANTHER" id="PTHR43433">
    <property type="entry name" value="HYDROLASE, ALPHA/BETA FOLD FAMILY PROTEIN"/>
    <property type="match status" value="1"/>
</dbReference>
<evidence type="ECO:0000313" key="3">
    <source>
        <dbReference type="Proteomes" id="UP000193487"/>
    </source>
</evidence>
<dbReference type="InterPro" id="IPR029058">
    <property type="entry name" value="AB_hydrolase_fold"/>
</dbReference>
<evidence type="ECO:0000313" key="2">
    <source>
        <dbReference type="EMBL" id="ORW04863.1"/>
    </source>
</evidence>
<reference evidence="2 3" key="1">
    <citation type="submission" date="2016-01" db="EMBL/GenBank/DDBJ databases">
        <title>The new phylogeny of the genus Mycobacterium.</title>
        <authorList>
            <person name="Tarcisio F."/>
            <person name="Conor M."/>
            <person name="Antonella G."/>
            <person name="Elisabetta G."/>
            <person name="Giulia F.S."/>
            <person name="Sara T."/>
            <person name="Anna F."/>
            <person name="Clotilde B."/>
            <person name="Roberto B."/>
            <person name="Veronica D.S."/>
            <person name="Fabio R."/>
            <person name="Monica P."/>
            <person name="Olivier J."/>
            <person name="Enrico T."/>
            <person name="Nicola S."/>
        </authorList>
    </citation>
    <scope>NUCLEOTIDE SEQUENCE [LARGE SCALE GENOMIC DNA]</scope>
    <source>
        <strain evidence="2 3">DSM 45166</strain>
    </source>
</reference>
<dbReference type="OrthoDB" id="5422338at2"/>
<gene>
    <name evidence="2" type="ORF">AWC14_02385</name>
</gene>
<dbReference type="GO" id="GO:0003824">
    <property type="term" value="F:catalytic activity"/>
    <property type="evidence" value="ECO:0007669"/>
    <property type="project" value="UniProtKB-ARBA"/>
</dbReference>
<dbReference type="Pfam" id="PF12697">
    <property type="entry name" value="Abhydrolase_6"/>
    <property type="match status" value="1"/>
</dbReference>
<dbReference type="AlphaFoldDB" id="A0A1X1Y157"/>
<proteinExistence type="predicted"/>
<dbReference type="Proteomes" id="UP000193487">
    <property type="component" value="Unassembled WGS sequence"/>
</dbReference>
<organism evidence="2 3">
    <name type="scientific">Mycobacterium kyorinense</name>
    <dbReference type="NCBI Taxonomy" id="487514"/>
    <lineage>
        <taxon>Bacteria</taxon>
        <taxon>Bacillati</taxon>
        <taxon>Actinomycetota</taxon>
        <taxon>Actinomycetes</taxon>
        <taxon>Mycobacteriales</taxon>
        <taxon>Mycobacteriaceae</taxon>
        <taxon>Mycobacterium</taxon>
    </lineage>
</organism>